<feature type="compositionally biased region" description="Basic and acidic residues" evidence="2">
    <location>
        <begin position="28"/>
        <end position="47"/>
    </location>
</feature>
<dbReference type="InterPro" id="IPR003593">
    <property type="entry name" value="AAA+_ATPase"/>
</dbReference>
<evidence type="ECO:0000313" key="5">
    <source>
        <dbReference type="Proteomes" id="UP000654075"/>
    </source>
</evidence>
<dbReference type="InterPro" id="IPR027417">
    <property type="entry name" value="P-loop_NTPase"/>
</dbReference>
<dbReference type="GO" id="GO:0003688">
    <property type="term" value="F:DNA replication origin binding"/>
    <property type="evidence" value="ECO:0007669"/>
    <property type="project" value="TreeGrafter"/>
</dbReference>
<dbReference type="AlphaFoldDB" id="A0A813FZ46"/>
<keyword evidence="1" id="KW-0235">DNA replication</keyword>
<feature type="region of interest" description="Disordered" evidence="2">
    <location>
        <begin position="15"/>
        <end position="51"/>
    </location>
</feature>
<keyword evidence="5" id="KW-1185">Reference proteome</keyword>
<dbReference type="Proteomes" id="UP000654075">
    <property type="component" value="Unassembled WGS sequence"/>
</dbReference>
<dbReference type="GO" id="GO:0016887">
    <property type="term" value="F:ATP hydrolysis activity"/>
    <property type="evidence" value="ECO:0007669"/>
    <property type="project" value="InterPro"/>
</dbReference>
<organism evidence="4 5">
    <name type="scientific">Polarella glacialis</name>
    <name type="common">Dinoflagellate</name>
    <dbReference type="NCBI Taxonomy" id="89957"/>
    <lineage>
        <taxon>Eukaryota</taxon>
        <taxon>Sar</taxon>
        <taxon>Alveolata</taxon>
        <taxon>Dinophyceae</taxon>
        <taxon>Suessiales</taxon>
        <taxon>Suessiaceae</taxon>
        <taxon>Polarella</taxon>
    </lineage>
</organism>
<proteinExistence type="predicted"/>
<dbReference type="PANTHER" id="PTHR10763:SF26">
    <property type="entry name" value="CELL DIVISION CONTROL PROTEIN 6 HOMOLOG"/>
    <property type="match status" value="1"/>
</dbReference>
<feature type="compositionally biased region" description="Gly residues" evidence="2">
    <location>
        <begin position="464"/>
        <end position="476"/>
    </location>
</feature>
<dbReference type="PANTHER" id="PTHR10763">
    <property type="entry name" value="CELL DIVISION CONTROL PROTEIN 6-RELATED"/>
    <property type="match status" value="1"/>
</dbReference>
<dbReference type="SUPFAM" id="SSF52540">
    <property type="entry name" value="P-loop containing nucleoside triphosphate hydrolases"/>
    <property type="match status" value="1"/>
</dbReference>
<comment type="caution">
    <text evidence="4">The sequence shown here is derived from an EMBL/GenBank/DDBJ whole genome shotgun (WGS) entry which is preliminary data.</text>
</comment>
<dbReference type="Gene3D" id="1.10.8.60">
    <property type="match status" value="1"/>
</dbReference>
<dbReference type="Pfam" id="PF00004">
    <property type="entry name" value="AAA"/>
    <property type="match status" value="1"/>
</dbReference>
<evidence type="ECO:0000259" key="3">
    <source>
        <dbReference type="SMART" id="SM00382"/>
    </source>
</evidence>
<protein>
    <recommendedName>
        <fullName evidence="3">AAA+ ATPase domain-containing protein</fullName>
    </recommendedName>
</protein>
<evidence type="ECO:0000256" key="2">
    <source>
        <dbReference type="SAM" id="MobiDB-lite"/>
    </source>
</evidence>
<gene>
    <name evidence="4" type="ORF">PGLA1383_LOCUS35721</name>
</gene>
<dbReference type="OMA" id="GDCRHIV"/>
<dbReference type="GO" id="GO:0005524">
    <property type="term" value="F:ATP binding"/>
    <property type="evidence" value="ECO:0007669"/>
    <property type="project" value="InterPro"/>
</dbReference>
<feature type="region of interest" description="Disordered" evidence="2">
    <location>
        <begin position="459"/>
        <end position="480"/>
    </location>
</feature>
<dbReference type="InterPro" id="IPR003959">
    <property type="entry name" value="ATPase_AAA_core"/>
</dbReference>
<dbReference type="InterPro" id="IPR050311">
    <property type="entry name" value="ORC1/CDC6"/>
</dbReference>
<dbReference type="GO" id="GO:0005634">
    <property type="term" value="C:nucleus"/>
    <property type="evidence" value="ECO:0007669"/>
    <property type="project" value="TreeGrafter"/>
</dbReference>
<dbReference type="SMART" id="SM00382">
    <property type="entry name" value="AAA"/>
    <property type="match status" value="1"/>
</dbReference>
<dbReference type="OrthoDB" id="1926878at2759"/>
<dbReference type="EMBL" id="CAJNNV010026391">
    <property type="protein sequence ID" value="CAE8618067.1"/>
    <property type="molecule type" value="Genomic_DNA"/>
</dbReference>
<reference evidence="4" key="1">
    <citation type="submission" date="2021-02" db="EMBL/GenBank/DDBJ databases">
        <authorList>
            <person name="Dougan E. K."/>
            <person name="Rhodes N."/>
            <person name="Thang M."/>
            <person name="Chan C."/>
        </authorList>
    </citation>
    <scope>NUCLEOTIDE SEQUENCE</scope>
</reference>
<name>A0A813FZ46_POLGL</name>
<evidence type="ECO:0000313" key="4">
    <source>
        <dbReference type="EMBL" id="CAE8618067.1"/>
    </source>
</evidence>
<dbReference type="Gene3D" id="3.40.50.300">
    <property type="entry name" value="P-loop containing nucleotide triphosphate hydrolases"/>
    <property type="match status" value="1"/>
</dbReference>
<feature type="domain" description="AAA+ ATPase" evidence="3">
    <location>
        <begin position="116"/>
        <end position="274"/>
    </location>
</feature>
<evidence type="ECO:0000256" key="1">
    <source>
        <dbReference type="ARBA" id="ARBA00022705"/>
    </source>
</evidence>
<feature type="region of interest" description="Disordered" evidence="2">
    <location>
        <begin position="347"/>
        <end position="369"/>
    </location>
</feature>
<accession>A0A813FZ46</accession>
<sequence>MPINRSRLKIQVNCDHGPPALASPGTPDVRDGLRKRQMRREDSDEKQPVGLGRRVASPAFKRSRHSAVVEQTEAELLAAAHLSDPASPSYPLVTRGKECAVLDSFLERCLSSGQGRGGSLYLSGGPGTGKTCSARGAARARRLQRPGTRLVEINCMELQPCSLVGLLMRIIEVCSGGAPQGVTSRSSLESLLAAAASSLAALGSAVVVIVDEVDQLVRRGQATRSGHGDCTLESLFSLPRLLGSPAVALIAIANAVDLVARSATASVQGLCSSLLFEPYSVDQLRSIVKVRFSSAGDQGIAAEKVLGRMALELRVRQVAKRSGDCRHIVRLCEEGFMEALKASEAEPEAEAAADNSATGEASPKAATQGGVAACDMRRLSAGKSKDYDPLAEVPKLPMEQQVLLCALAGGHSEALRFTEVFARYKALLGRLRRPLDCVSKPQVTCAFSALEQRGLLSSRSKGSKGLGGLGAGGRSGRAGAKNGELTVELCVSRKALHAALVRANPMLQQCLE</sequence>
<dbReference type="GO" id="GO:0006270">
    <property type="term" value="P:DNA replication initiation"/>
    <property type="evidence" value="ECO:0007669"/>
    <property type="project" value="TreeGrafter"/>
</dbReference>
<dbReference type="GO" id="GO:0033314">
    <property type="term" value="P:mitotic DNA replication checkpoint signaling"/>
    <property type="evidence" value="ECO:0007669"/>
    <property type="project" value="TreeGrafter"/>
</dbReference>
<feature type="compositionally biased region" description="Low complexity" evidence="2">
    <location>
        <begin position="352"/>
        <end position="362"/>
    </location>
</feature>